<dbReference type="EMBL" id="CP007451">
    <property type="protein sequence ID" value="AHW58543.1"/>
    <property type="molecule type" value="Genomic_DNA"/>
</dbReference>
<feature type="domain" description="PpiC" evidence="3">
    <location>
        <begin position="121"/>
        <end position="223"/>
    </location>
</feature>
<dbReference type="InterPro" id="IPR000297">
    <property type="entry name" value="PPIase_PpiC"/>
</dbReference>
<dbReference type="InterPro" id="IPR046357">
    <property type="entry name" value="PPIase_dom_sf"/>
</dbReference>
<evidence type="ECO:0000256" key="1">
    <source>
        <dbReference type="PROSITE-ProRule" id="PRU00278"/>
    </source>
</evidence>
<dbReference type="Pfam" id="PF00639">
    <property type="entry name" value="Rotamase"/>
    <property type="match status" value="1"/>
</dbReference>
<organism evidence="5 7">
    <name type="scientific">Draconibacterium orientale</name>
    <dbReference type="NCBI Taxonomy" id="1168034"/>
    <lineage>
        <taxon>Bacteria</taxon>
        <taxon>Pseudomonadati</taxon>
        <taxon>Bacteroidota</taxon>
        <taxon>Bacteroidia</taxon>
        <taxon>Marinilabiliales</taxon>
        <taxon>Prolixibacteraceae</taxon>
        <taxon>Draconibacterium</taxon>
    </lineage>
</organism>
<dbReference type="Proteomes" id="UP000181981">
    <property type="component" value="Unassembled WGS sequence"/>
</dbReference>
<dbReference type="EMBL" id="FOHT01000027">
    <property type="protein sequence ID" value="SET89088.1"/>
    <property type="molecule type" value="Genomic_DNA"/>
</dbReference>
<evidence type="ECO:0000313" key="5">
    <source>
        <dbReference type="EMBL" id="SET89088.1"/>
    </source>
</evidence>
<feature type="signal peptide" evidence="2">
    <location>
        <begin position="1"/>
        <end position="20"/>
    </location>
</feature>
<proteinExistence type="predicted"/>
<dbReference type="eggNOG" id="COG0760">
    <property type="taxonomic scope" value="Bacteria"/>
</dbReference>
<evidence type="ECO:0000313" key="6">
    <source>
        <dbReference type="Proteomes" id="UP000023772"/>
    </source>
</evidence>
<evidence type="ECO:0000313" key="7">
    <source>
        <dbReference type="Proteomes" id="UP000181981"/>
    </source>
</evidence>
<feature type="chain" id="PRO_5010514917" evidence="2">
    <location>
        <begin position="21"/>
        <end position="632"/>
    </location>
</feature>
<dbReference type="SUPFAM" id="SSF54534">
    <property type="entry name" value="FKBP-like"/>
    <property type="match status" value="2"/>
</dbReference>
<dbReference type="Pfam" id="PF13616">
    <property type="entry name" value="Rotamase_3"/>
    <property type="match status" value="1"/>
</dbReference>
<gene>
    <name evidence="4" type="ORF">FH5T_00395</name>
    <name evidence="5" type="ORF">SAMN05444285_12739</name>
</gene>
<keyword evidence="2" id="KW-0732">Signal</keyword>
<dbReference type="KEGG" id="dori:FH5T_00395"/>
<reference evidence="5 7" key="2">
    <citation type="submission" date="2016-10" db="EMBL/GenBank/DDBJ databases">
        <authorList>
            <person name="de Groot N.N."/>
        </authorList>
    </citation>
    <scope>NUCLEOTIDE SEQUENCE [LARGE SCALE GENOMIC DNA]</scope>
    <source>
        <strain evidence="5 7">DSM 25947</strain>
    </source>
</reference>
<dbReference type="RefSeq" id="WP_051567485.1">
    <property type="nucleotide sequence ID" value="NZ_FOHT01000027.1"/>
</dbReference>
<feature type="domain" description="PpiC" evidence="3">
    <location>
        <begin position="228"/>
        <end position="331"/>
    </location>
</feature>
<dbReference type="STRING" id="1168034.FH5T_00395"/>
<evidence type="ECO:0000313" key="4">
    <source>
        <dbReference type="EMBL" id="AHW58543.1"/>
    </source>
</evidence>
<accession>X5D7A5</accession>
<evidence type="ECO:0000256" key="2">
    <source>
        <dbReference type="SAM" id="SignalP"/>
    </source>
</evidence>
<evidence type="ECO:0000259" key="3">
    <source>
        <dbReference type="PROSITE" id="PS50198"/>
    </source>
</evidence>
<dbReference type="AlphaFoldDB" id="X5D7A5"/>
<dbReference type="OrthoDB" id="14196at2"/>
<protein>
    <submittedName>
        <fullName evidence="5">Peptidyl-prolyl cis-trans isomerase SurA</fullName>
    </submittedName>
</protein>
<dbReference type="Proteomes" id="UP000023772">
    <property type="component" value="Chromosome"/>
</dbReference>
<dbReference type="Gene3D" id="3.10.50.40">
    <property type="match status" value="2"/>
</dbReference>
<dbReference type="PANTHER" id="PTHR47245">
    <property type="entry name" value="PEPTIDYLPROLYL ISOMERASE"/>
    <property type="match status" value="1"/>
</dbReference>
<dbReference type="GO" id="GO:0003755">
    <property type="term" value="F:peptidyl-prolyl cis-trans isomerase activity"/>
    <property type="evidence" value="ECO:0007669"/>
    <property type="project" value="UniProtKB-KW"/>
</dbReference>
<reference evidence="4 6" key="1">
    <citation type="submission" date="2014-03" db="EMBL/GenBank/DDBJ databases">
        <title>Complete genome sequence of a deeply braunched marine Bacteroidia bacterium Draconibacterium orientale type strain FH5T.</title>
        <authorList>
            <person name="Li X."/>
            <person name="Wang X."/>
            <person name="Xie Z."/>
            <person name="Du Z."/>
            <person name="Chen G."/>
        </authorList>
    </citation>
    <scope>NUCLEOTIDE SEQUENCE [LARGE SCALE GENOMIC DNA]</scope>
    <source>
        <strain evidence="4 6">FH5</strain>
    </source>
</reference>
<dbReference type="HOGENOM" id="CLU_019451_0_0_10"/>
<dbReference type="InterPro" id="IPR050245">
    <property type="entry name" value="PrsA_foldase"/>
</dbReference>
<name>X5D7A5_9BACT</name>
<keyword evidence="6" id="KW-1185">Reference proteome</keyword>
<sequence>MNRIFFSLIFFVVITLQALAQPARALLTIDGQEVSKEEFEFIYKKNNSNLYADADRKTPKEYLELFINFKLKVVEAENLKMDTSRAFINELAGYRKEIAAPYLTDIDFNEQQVEELYRRMQLEVDASHILLRIDKNASAEQEQQVLDKITNIRKQIIAGKPFEDAAVEYSEDPSAQTNKGHLNYFTAFTMVAPFEDAAFNTPVGEISEPVRTDFGYHLIKVHDTRPNKGELQVAHIMKNVGRNASPEEKAKAKTAIDSIYQLLLDGADFATLAKSESQDRRSAVRGGEMPRFAAGRIVKEFSDPAFALKNDGDISEPVETPYGYHIIKRLNARPVPPFEEARTLIESQIKKDATRLASGKKVFVEKLKKEYNFSENKAAKAKLAELSIAANTALPEETFFTIDNKNFGAEELTAFITRKNIKTGAYRSVYDDWVTAEITNLEDAKLEEKYPEFRYLMNEYHDGILLFNISQEKIWNYAAQDTAGLEAFYQKNKDKHLWGDRFKGHIITCKDVSVREEAENLFGAGLNADEVLAHINTDGEELISIESGAWEEAQDPVVDYYVWNGKEPENFDSATTFVRGDKIKPEPKTLDEARGLFISDYQDYLEEQWIKELRRKYKVKVNKKLLNSIEGV</sequence>
<dbReference type="PROSITE" id="PS50198">
    <property type="entry name" value="PPIC_PPIASE_2"/>
    <property type="match status" value="2"/>
</dbReference>
<keyword evidence="1" id="KW-0697">Rotamase</keyword>
<dbReference type="PANTHER" id="PTHR47245:SF2">
    <property type="entry name" value="PEPTIDYL-PROLYL CIS-TRANS ISOMERASE HP_0175-RELATED"/>
    <property type="match status" value="1"/>
</dbReference>
<keyword evidence="1 5" id="KW-0413">Isomerase</keyword>